<organism evidence="4">
    <name type="scientific">Dunaliella tertiolecta</name>
    <name type="common">Green alga</name>
    <dbReference type="NCBI Taxonomy" id="3047"/>
    <lineage>
        <taxon>Eukaryota</taxon>
        <taxon>Viridiplantae</taxon>
        <taxon>Chlorophyta</taxon>
        <taxon>core chlorophytes</taxon>
        <taxon>Chlorophyceae</taxon>
        <taxon>CS clade</taxon>
        <taxon>Chlamydomonadales</taxon>
        <taxon>Dunaliellaceae</taxon>
        <taxon>Dunaliella</taxon>
    </lineage>
</organism>
<evidence type="ECO:0000313" key="4">
    <source>
        <dbReference type="EMBL" id="CAE0498863.1"/>
    </source>
</evidence>
<dbReference type="Gene3D" id="1.10.238.10">
    <property type="entry name" value="EF-hand"/>
    <property type="match status" value="1"/>
</dbReference>
<accession>A0A7S3R1G8</accession>
<dbReference type="InterPro" id="IPR011992">
    <property type="entry name" value="EF-hand-dom_pair"/>
</dbReference>
<reference evidence="4" key="1">
    <citation type="submission" date="2021-01" db="EMBL/GenBank/DDBJ databases">
        <authorList>
            <person name="Corre E."/>
            <person name="Pelletier E."/>
            <person name="Niang G."/>
            <person name="Scheremetjew M."/>
            <person name="Finn R."/>
            <person name="Kale V."/>
            <person name="Holt S."/>
            <person name="Cochrane G."/>
            <person name="Meng A."/>
            <person name="Brown T."/>
            <person name="Cohen L."/>
        </authorList>
    </citation>
    <scope>NUCLEOTIDE SEQUENCE</scope>
    <source>
        <strain evidence="4">CCMP1320</strain>
    </source>
</reference>
<evidence type="ECO:0000256" key="1">
    <source>
        <dbReference type="ARBA" id="ARBA00022837"/>
    </source>
</evidence>
<proteinExistence type="predicted"/>
<evidence type="ECO:0000259" key="3">
    <source>
        <dbReference type="PROSITE" id="PS50222"/>
    </source>
</evidence>
<dbReference type="InterPro" id="IPR002048">
    <property type="entry name" value="EF_hand_dom"/>
</dbReference>
<evidence type="ECO:0000256" key="2">
    <source>
        <dbReference type="SAM" id="MobiDB-lite"/>
    </source>
</evidence>
<keyword evidence="1" id="KW-0106">Calcium</keyword>
<dbReference type="PROSITE" id="PS00018">
    <property type="entry name" value="EF_HAND_1"/>
    <property type="match status" value="1"/>
</dbReference>
<dbReference type="AlphaFoldDB" id="A0A7S3R1G8"/>
<dbReference type="PROSITE" id="PS50222">
    <property type="entry name" value="EF_HAND_2"/>
    <property type="match status" value="1"/>
</dbReference>
<gene>
    <name evidence="4" type="ORF">DTER00134_LOCUS13936</name>
</gene>
<dbReference type="GO" id="GO:0005509">
    <property type="term" value="F:calcium ion binding"/>
    <property type="evidence" value="ECO:0007669"/>
    <property type="project" value="InterPro"/>
</dbReference>
<sequence>MEQSKSKSGHLAWEPSVEFKHKRDSQGGSLEPSHLQSEPSSSNLRGLVSVPNSMKSRPSLMSQLSTESAFPMGPQTTSFTEEDIYTAWKVLCPQGLEQSVMSKSQVLESLRSFFPYMTAREVKDLVGPGNLSTDKLRNLLFHPDVPEFDSNVEAFRIVDPHGTGYMDGQSLARLVLQLPGIGYIDEDDMKAIMAVADPDQDGRISLKDFSTIGSWLPEEIDPDSPNCLLGQDKPYSMRL</sequence>
<protein>
    <recommendedName>
        <fullName evidence="3">EF-hand domain-containing protein</fullName>
    </recommendedName>
</protein>
<dbReference type="SUPFAM" id="SSF47473">
    <property type="entry name" value="EF-hand"/>
    <property type="match status" value="1"/>
</dbReference>
<dbReference type="CDD" id="cd00051">
    <property type="entry name" value="EFh"/>
    <property type="match status" value="1"/>
</dbReference>
<feature type="domain" description="EF-hand" evidence="3">
    <location>
        <begin position="184"/>
        <end position="219"/>
    </location>
</feature>
<feature type="region of interest" description="Disordered" evidence="2">
    <location>
        <begin position="1"/>
        <end position="62"/>
    </location>
</feature>
<name>A0A7S3R1G8_DUNTE</name>
<dbReference type="EMBL" id="HBIP01023255">
    <property type="protein sequence ID" value="CAE0498863.1"/>
    <property type="molecule type" value="Transcribed_RNA"/>
</dbReference>
<feature type="compositionally biased region" description="Polar residues" evidence="2">
    <location>
        <begin position="34"/>
        <end position="62"/>
    </location>
</feature>
<dbReference type="InterPro" id="IPR018247">
    <property type="entry name" value="EF_Hand_1_Ca_BS"/>
</dbReference>